<dbReference type="HOGENOM" id="CLU_191088_0_0_1"/>
<sequence length="86" mass="9879">MRYHVLLSTLLLLTLLPAVRSGLGSAENHCLNLSGLCRRDVCKITEDTIGGCRRRWKCCRAWWVLIPVPTPVIYSEYQEPLKPRLK</sequence>
<dbReference type="GO" id="GO:0005615">
    <property type="term" value="C:extracellular space"/>
    <property type="evidence" value="ECO:0007669"/>
    <property type="project" value="TreeGrafter"/>
</dbReference>
<reference evidence="7" key="3">
    <citation type="submission" date="2025-09" db="UniProtKB">
        <authorList>
            <consortium name="Ensembl"/>
        </authorList>
    </citation>
    <scope>IDENTIFICATION</scope>
</reference>
<accession>G1Q3P5</accession>
<keyword evidence="4 6" id="KW-0732">Signal</keyword>
<keyword evidence="5" id="KW-1015">Disulfide bond</keyword>
<comment type="function">
    <text evidence="1">Has antibacterial activity.</text>
</comment>
<comment type="subcellular location">
    <subcellularLocation>
        <location evidence="2">Secreted</location>
    </subcellularLocation>
</comment>
<dbReference type="SUPFAM" id="SSF57392">
    <property type="entry name" value="Defensin-like"/>
    <property type="match status" value="1"/>
</dbReference>
<evidence type="ECO:0000313" key="8">
    <source>
        <dbReference type="Proteomes" id="UP000001074"/>
    </source>
</evidence>
<evidence type="ECO:0000256" key="3">
    <source>
        <dbReference type="ARBA" id="ARBA00022525"/>
    </source>
</evidence>
<dbReference type="PANTHER" id="PTHR20515">
    <property type="entry name" value="BETA-DEFENSIN"/>
    <property type="match status" value="1"/>
</dbReference>
<reference evidence="7 8" key="1">
    <citation type="journal article" date="2011" name="Nature">
        <title>A high-resolution map of human evolutionary constraint using 29 mammals.</title>
        <authorList>
            <person name="Lindblad-Toh K."/>
            <person name="Garber M."/>
            <person name="Zuk O."/>
            <person name="Lin M.F."/>
            <person name="Parker B.J."/>
            <person name="Washietl S."/>
            <person name="Kheradpour P."/>
            <person name="Ernst J."/>
            <person name="Jordan G."/>
            <person name="Mauceli E."/>
            <person name="Ward L.D."/>
            <person name="Lowe C.B."/>
            <person name="Holloway A.K."/>
            <person name="Clamp M."/>
            <person name="Gnerre S."/>
            <person name="Alfoldi J."/>
            <person name="Beal K."/>
            <person name="Chang J."/>
            <person name="Clawson H."/>
            <person name="Cuff J."/>
            <person name="Di Palma F."/>
            <person name="Fitzgerald S."/>
            <person name="Flicek P."/>
            <person name="Guttman M."/>
            <person name="Hubisz M.J."/>
            <person name="Jaffe D.B."/>
            <person name="Jungreis I."/>
            <person name="Kent W.J."/>
            <person name="Kostka D."/>
            <person name="Lara M."/>
            <person name="Martins A.L."/>
            <person name="Massingham T."/>
            <person name="Moltke I."/>
            <person name="Raney B.J."/>
            <person name="Rasmussen M.D."/>
            <person name="Robinson J."/>
            <person name="Stark A."/>
            <person name="Vilella A.J."/>
            <person name="Wen J."/>
            <person name="Xie X."/>
            <person name="Zody M.C."/>
            <person name="Baldwin J."/>
            <person name="Bloom T."/>
            <person name="Chin C.W."/>
            <person name="Heiman D."/>
            <person name="Nicol R."/>
            <person name="Nusbaum C."/>
            <person name="Young S."/>
            <person name="Wilkinson J."/>
            <person name="Worley K.C."/>
            <person name="Kovar C.L."/>
            <person name="Muzny D.M."/>
            <person name="Gibbs R.A."/>
            <person name="Cree A."/>
            <person name="Dihn H.H."/>
            <person name="Fowler G."/>
            <person name="Jhangiani S."/>
            <person name="Joshi V."/>
            <person name="Lee S."/>
            <person name="Lewis L.R."/>
            <person name="Nazareth L.V."/>
            <person name="Okwuonu G."/>
            <person name="Santibanez J."/>
            <person name="Warren W.C."/>
            <person name="Mardis E.R."/>
            <person name="Weinstock G.M."/>
            <person name="Wilson R.K."/>
            <person name="Delehaunty K."/>
            <person name="Dooling D."/>
            <person name="Fronik C."/>
            <person name="Fulton L."/>
            <person name="Fulton B."/>
            <person name="Graves T."/>
            <person name="Minx P."/>
            <person name="Sodergren E."/>
            <person name="Birney E."/>
            <person name="Margulies E.H."/>
            <person name="Herrero J."/>
            <person name="Green E.D."/>
            <person name="Haussler D."/>
            <person name="Siepel A."/>
            <person name="Goldman N."/>
            <person name="Pollard K.S."/>
            <person name="Pedersen J.S."/>
            <person name="Lander E.S."/>
            <person name="Kellis M."/>
        </authorList>
    </citation>
    <scope>NUCLEOTIDE SEQUENCE [LARGE SCALE GENOMIC DNA]</scope>
</reference>
<dbReference type="GeneTree" id="ENSGT00940000160995"/>
<dbReference type="OrthoDB" id="9626061at2759"/>
<feature type="signal peptide" evidence="6">
    <location>
        <begin position="1"/>
        <end position="21"/>
    </location>
</feature>
<evidence type="ECO:0000256" key="4">
    <source>
        <dbReference type="ARBA" id="ARBA00022729"/>
    </source>
</evidence>
<dbReference type="InParanoid" id="G1Q3P5"/>
<dbReference type="eggNOG" id="ENOG502TEFU">
    <property type="taxonomic scope" value="Eukaryota"/>
</dbReference>
<evidence type="ECO:0000256" key="2">
    <source>
        <dbReference type="ARBA" id="ARBA00004613"/>
    </source>
</evidence>
<dbReference type="OMA" id="WWILVPI"/>
<dbReference type="AlphaFoldDB" id="G1Q3P5"/>
<dbReference type="STRING" id="59463.ENSMLUP00000018328"/>
<dbReference type="EMBL" id="AAPE02051144">
    <property type="status" value="NOT_ANNOTATED_CDS"/>
    <property type="molecule type" value="Genomic_DNA"/>
</dbReference>
<dbReference type="KEGG" id="mlf:111823723"/>
<dbReference type="GO" id="GO:0031731">
    <property type="term" value="F:CCR6 chemokine receptor binding"/>
    <property type="evidence" value="ECO:0007669"/>
    <property type="project" value="TreeGrafter"/>
</dbReference>
<dbReference type="FunCoup" id="G1Q3P5">
    <property type="interactions" value="2"/>
</dbReference>
<proteinExistence type="predicted"/>
<dbReference type="RefSeq" id="XP_023601982.1">
    <property type="nucleotide sequence ID" value="XM_023746214.1"/>
</dbReference>
<protein>
    <submittedName>
        <fullName evidence="7">Beta-defensin 109-like</fullName>
    </submittedName>
</protein>
<reference evidence="7" key="2">
    <citation type="submission" date="2025-08" db="UniProtKB">
        <authorList>
            <consortium name="Ensembl"/>
        </authorList>
    </citation>
    <scope>IDENTIFICATION</scope>
</reference>
<dbReference type="Ensembl" id="ENSMLUT00000028601.1">
    <property type="protein sequence ID" value="ENSMLUP00000018328.1"/>
    <property type="gene ID" value="ENSMLUG00000029164.1"/>
</dbReference>
<keyword evidence="8" id="KW-1185">Reference proteome</keyword>
<evidence type="ECO:0000313" key="7">
    <source>
        <dbReference type="Ensembl" id="ENSMLUP00000018328.1"/>
    </source>
</evidence>
<dbReference type="GeneID" id="111823723"/>
<gene>
    <name evidence="7" type="primary">LOC111823723</name>
</gene>
<evidence type="ECO:0000256" key="5">
    <source>
        <dbReference type="ARBA" id="ARBA00023157"/>
    </source>
</evidence>
<dbReference type="GO" id="GO:0060326">
    <property type="term" value="P:cell chemotaxis"/>
    <property type="evidence" value="ECO:0007669"/>
    <property type="project" value="TreeGrafter"/>
</dbReference>
<organism evidence="7 8">
    <name type="scientific">Myotis lucifugus</name>
    <name type="common">Little brown bat</name>
    <dbReference type="NCBI Taxonomy" id="59463"/>
    <lineage>
        <taxon>Eukaryota</taxon>
        <taxon>Metazoa</taxon>
        <taxon>Chordata</taxon>
        <taxon>Craniata</taxon>
        <taxon>Vertebrata</taxon>
        <taxon>Euteleostomi</taxon>
        <taxon>Mammalia</taxon>
        <taxon>Eutheria</taxon>
        <taxon>Laurasiatheria</taxon>
        <taxon>Chiroptera</taxon>
        <taxon>Yangochiroptera</taxon>
        <taxon>Vespertilionidae</taxon>
        <taxon>Myotis</taxon>
    </lineage>
</organism>
<feature type="chain" id="PRO_5003419082" evidence="6">
    <location>
        <begin position="22"/>
        <end position="86"/>
    </location>
</feature>
<dbReference type="Proteomes" id="UP000001074">
    <property type="component" value="Unassembled WGS sequence"/>
</dbReference>
<dbReference type="GO" id="GO:0042742">
    <property type="term" value="P:defense response to bacterium"/>
    <property type="evidence" value="ECO:0007669"/>
    <property type="project" value="TreeGrafter"/>
</dbReference>
<dbReference type="PANTHER" id="PTHR20515:SF3">
    <property type="entry name" value="BETA-DEFENSIN 109B-RELATED"/>
    <property type="match status" value="1"/>
</dbReference>
<name>G1Q3P5_MYOLU</name>
<keyword evidence="3" id="KW-0964">Secreted</keyword>
<dbReference type="GO" id="GO:0042056">
    <property type="term" value="F:chemoattractant activity"/>
    <property type="evidence" value="ECO:0007669"/>
    <property type="project" value="TreeGrafter"/>
</dbReference>
<evidence type="ECO:0000256" key="1">
    <source>
        <dbReference type="ARBA" id="ARBA00002878"/>
    </source>
</evidence>
<evidence type="ECO:0000256" key="6">
    <source>
        <dbReference type="SAM" id="SignalP"/>
    </source>
</evidence>